<evidence type="ECO:0000313" key="7">
    <source>
        <dbReference type="Proteomes" id="UP000193498"/>
    </source>
</evidence>
<protein>
    <recommendedName>
        <fullName evidence="5">Proteasome subunit beta</fullName>
    </recommendedName>
</protein>
<dbReference type="FunFam" id="3.60.20.10:FF:000008">
    <property type="entry name" value="Proteasome subunit beta type-4"/>
    <property type="match status" value="1"/>
</dbReference>
<gene>
    <name evidence="6" type="ORF">K493DRAFT_315758</name>
</gene>
<evidence type="ECO:0000256" key="2">
    <source>
        <dbReference type="ARBA" id="ARBA00022942"/>
    </source>
</evidence>
<dbReference type="CDD" id="cd03758">
    <property type="entry name" value="proteasome_beta_type_2"/>
    <property type="match status" value="1"/>
</dbReference>
<keyword evidence="7" id="KW-1185">Reference proteome</keyword>
<name>A0A1Y1Y795_9FUNG</name>
<dbReference type="OrthoDB" id="268428at2759"/>
<dbReference type="InParanoid" id="A0A1Y1Y795"/>
<dbReference type="PANTHER" id="PTHR32194:SF2">
    <property type="entry name" value="PROTEASOME SUBUNIT BETA TYPE-1"/>
    <property type="match status" value="1"/>
</dbReference>
<dbReference type="GO" id="GO:0005839">
    <property type="term" value="C:proteasome core complex"/>
    <property type="evidence" value="ECO:0007669"/>
    <property type="project" value="InterPro"/>
</dbReference>
<dbReference type="Proteomes" id="UP000193498">
    <property type="component" value="Unassembled WGS sequence"/>
</dbReference>
<dbReference type="GO" id="GO:0010498">
    <property type="term" value="P:proteasomal protein catabolic process"/>
    <property type="evidence" value="ECO:0007669"/>
    <property type="project" value="InterPro"/>
</dbReference>
<evidence type="ECO:0000256" key="4">
    <source>
        <dbReference type="ARBA" id="ARBA00026071"/>
    </source>
</evidence>
<dbReference type="FunCoup" id="A0A1Y1Y795">
    <property type="interactions" value="940"/>
</dbReference>
<organism evidence="6 7">
    <name type="scientific">Basidiobolus meristosporus CBS 931.73</name>
    <dbReference type="NCBI Taxonomy" id="1314790"/>
    <lineage>
        <taxon>Eukaryota</taxon>
        <taxon>Fungi</taxon>
        <taxon>Fungi incertae sedis</taxon>
        <taxon>Zoopagomycota</taxon>
        <taxon>Entomophthoromycotina</taxon>
        <taxon>Basidiobolomycetes</taxon>
        <taxon>Basidiobolales</taxon>
        <taxon>Basidiobolaceae</taxon>
        <taxon>Basidiobolus</taxon>
    </lineage>
</organism>
<dbReference type="AlphaFoldDB" id="A0A1Y1Y795"/>
<comment type="subunit">
    <text evidence="5">Component of the proteasome complex.</text>
</comment>
<dbReference type="GO" id="GO:0005634">
    <property type="term" value="C:nucleus"/>
    <property type="evidence" value="ECO:0007669"/>
    <property type="project" value="UniProtKB-SubCell"/>
</dbReference>
<dbReference type="GO" id="GO:0005737">
    <property type="term" value="C:cytoplasm"/>
    <property type="evidence" value="ECO:0007669"/>
    <property type="project" value="UniProtKB-SubCell"/>
</dbReference>
<dbReference type="SUPFAM" id="SSF56235">
    <property type="entry name" value="N-terminal nucleophile aminohydrolases (Ntn hydrolases)"/>
    <property type="match status" value="1"/>
</dbReference>
<comment type="subunit">
    <text evidence="4">The 26S proteasome consists of a 20S proteasome core and two 19S regulatory subunits. The 20S proteasome core is composed of 28 subunits that are arranged in four stacked rings, resulting in a barrel-shaped structure. The two end rings are each formed by seven alpha subunits, and the two central rings are each formed by seven beta subunits. The catalytic chamber with the active sites is on the inside of the barrel.</text>
</comment>
<evidence type="ECO:0000313" key="6">
    <source>
        <dbReference type="EMBL" id="ORX93883.1"/>
    </source>
</evidence>
<comment type="caution">
    <text evidence="6">The sequence shown here is derived from an EMBL/GenBank/DDBJ whole genome shotgun (WGS) entry which is preliminary data.</text>
</comment>
<accession>A0A1Y1Y795</accession>
<evidence type="ECO:0000256" key="3">
    <source>
        <dbReference type="ARBA" id="ARBA00023242"/>
    </source>
</evidence>
<reference evidence="6 7" key="1">
    <citation type="submission" date="2016-07" db="EMBL/GenBank/DDBJ databases">
        <title>Pervasive Adenine N6-methylation of Active Genes in Fungi.</title>
        <authorList>
            <consortium name="DOE Joint Genome Institute"/>
            <person name="Mondo S.J."/>
            <person name="Dannebaum R.O."/>
            <person name="Kuo R.C."/>
            <person name="Labutti K."/>
            <person name="Haridas S."/>
            <person name="Kuo A."/>
            <person name="Salamov A."/>
            <person name="Ahrendt S.R."/>
            <person name="Lipzen A."/>
            <person name="Sullivan W."/>
            <person name="Andreopoulos W.B."/>
            <person name="Clum A."/>
            <person name="Lindquist E."/>
            <person name="Daum C."/>
            <person name="Ramamoorthy G.K."/>
            <person name="Gryganskyi A."/>
            <person name="Culley D."/>
            <person name="Magnuson J.K."/>
            <person name="James T.Y."/>
            <person name="O'Malley M.A."/>
            <person name="Stajich J.E."/>
            <person name="Spatafora J.W."/>
            <person name="Visel A."/>
            <person name="Grigoriev I.V."/>
        </authorList>
    </citation>
    <scope>NUCLEOTIDE SEQUENCE [LARGE SCALE GENOMIC DNA]</scope>
    <source>
        <strain evidence="6 7">CBS 931.73</strain>
    </source>
</reference>
<comment type="function">
    <text evidence="5">Component of the proteasome, a multicatalytic proteinase complex which is characterized by its ability to cleave peptides with Arg, Phe, Tyr, Leu, and Glu adjacent to the leaving group at neutral or slightly basic pH. The proteasome has an ATP-dependent proteolytic activity.</text>
</comment>
<keyword evidence="1 5" id="KW-0963">Cytoplasm</keyword>
<dbReference type="InterPro" id="IPR001353">
    <property type="entry name" value="Proteasome_sua/b"/>
</dbReference>
<dbReference type="PANTHER" id="PTHR32194">
    <property type="entry name" value="METALLOPROTEASE TLDD"/>
    <property type="match status" value="1"/>
</dbReference>
<dbReference type="Pfam" id="PF00227">
    <property type="entry name" value="Proteasome"/>
    <property type="match status" value="1"/>
</dbReference>
<dbReference type="STRING" id="1314790.A0A1Y1Y795"/>
<dbReference type="EMBL" id="MCFE01000220">
    <property type="protein sequence ID" value="ORX93883.1"/>
    <property type="molecule type" value="Genomic_DNA"/>
</dbReference>
<proteinExistence type="inferred from homology"/>
<dbReference type="InterPro" id="IPR035206">
    <property type="entry name" value="Proteasome_beta2"/>
</dbReference>
<dbReference type="InterPro" id="IPR023333">
    <property type="entry name" value="Proteasome_suB-type"/>
</dbReference>
<comment type="similarity">
    <text evidence="5">Belongs to the peptidase T1B family.</text>
</comment>
<evidence type="ECO:0000256" key="5">
    <source>
        <dbReference type="RuleBase" id="RU004203"/>
    </source>
</evidence>
<sequence length="195" mass="22231">MECLFGFVGKDFVVTVSDNSAARSITVMKTDEVKSRELNKHTLMLYSGEPGDTVQFAEYIQRNIQLYGIRNGVELSPTSAAKYTRRELANSLRSRHPYQVNLLIGGYTEKEGSSLHWIDYLGALAEVPFASHGYGAFYLMSLMDRFHRPDINVDEAKVLVQKCIEELKRRFIVNLPNFSIQIIDKEGIRDLDVVY</sequence>
<dbReference type="Gene3D" id="3.60.20.10">
    <property type="entry name" value="Glutamine Phosphoribosylpyrophosphate, subunit 1, domain 1"/>
    <property type="match status" value="1"/>
</dbReference>
<dbReference type="InterPro" id="IPR029055">
    <property type="entry name" value="Ntn_hydrolases_N"/>
</dbReference>
<keyword evidence="3 5" id="KW-0539">Nucleus</keyword>
<evidence type="ECO:0000256" key="1">
    <source>
        <dbReference type="ARBA" id="ARBA00022490"/>
    </source>
</evidence>
<dbReference type="PROSITE" id="PS51476">
    <property type="entry name" value="PROTEASOME_BETA_2"/>
    <property type="match status" value="1"/>
</dbReference>
<keyword evidence="2 5" id="KW-0647">Proteasome</keyword>
<comment type="subcellular location">
    <subcellularLocation>
        <location evidence="5">Cytoplasm</location>
    </subcellularLocation>
    <subcellularLocation>
        <location evidence="5">Nucleus</location>
    </subcellularLocation>
</comment>